<keyword evidence="2" id="KW-1185">Reference proteome</keyword>
<sequence length="133" mass="14766">METDENKTQSRSRSASINTEAFSNETQEETQVASRIRKIKPKKSTEEHPTLMKFAGMAPVAEGATGEKIIITRNGDEVAEVAVFTLSWFYGGYQSLVALIKQINKLVQQNMNTFLIVKLKIGNINHPRGACHG</sequence>
<evidence type="ECO:0000313" key="1">
    <source>
        <dbReference type="EMBL" id="KAJ9087529.1"/>
    </source>
</evidence>
<dbReference type="EMBL" id="QTSX02000243">
    <property type="protein sequence ID" value="KAJ9087529.1"/>
    <property type="molecule type" value="Genomic_DNA"/>
</dbReference>
<comment type="caution">
    <text evidence="1">The sequence shown here is derived from an EMBL/GenBank/DDBJ whole genome shotgun (WGS) entry which is preliminary data.</text>
</comment>
<organism evidence="1 2">
    <name type="scientific">Entomophthora muscae</name>
    <dbReference type="NCBI Taxonomy" id="34485"/>
    <lineage>
        <taxon>Eukaryota</taxon>
        <taxon>Fungi</taxon>
        <taxon>Fungi incertae sedis</taxon>
        <taxon>Zoopagomycota</taxon>
        <taxon>Entomophthoromycotina</taxon>
        <taxon>Entomophthoromycetes</taxon>
        <taxon>Entomophthorales</taxon>
        <taxon>Entomophthoraceae</taxon>
        <taxon>Entomophthora</taxon>
    </lineage>
</organism>
<gene>
    <name evidence="1" type="ORF">DSO57_1039692</name>
</gene>
<reference evidence="1" key="1">
    <citation type="submission" date="2022-04" db="EMBL/GenBank/DDBJ databases">
        <title>Genome of the entomopathogenic fungus Entomophthora muscae.</title>
        <authorList>
            <person name="Elya C."/>
            <person name="Lovett B.R."/>
            <person name="Lee E."/>
            <person name="Macias A.M."/>
            <person name="Hajek A.E."/>
            <person name="De Bivort B.L."/>
            <person name="Kasson M.T."/>
            <person name="De Fine Licht H.H."/>
            <person name="Stajich J.E."/>
        </authorList>
    </citation>
    <scope>NUCLEOTIDE SEQUENCE</scope>
    <source>
        <strain evidence="1">Berkeley</strain>
    </source>
</reference>
<accession>A0ACC2UKV5</accession>
<proteinExistence type="predicted"/>
<evidence type="ECO:0000313" key="2">
    <source>
        <dbReference type="Proteomes" id="UP001165960"/>
    </source>
</evidence>
<protein>
    <submittedName>
        <fullName evidence="1">Uncharacterized protein</fullName>
    </submittedName>
</protein>
<name>A0ACC2UKV5_9FUNG</name>
<dbReference type="Proteomes" id="UP001165960">
    <property type="component" value="Unassembled WGS sequence"/>
</dbReference>